<dbReference type="EMBL" id="JBJURJ010000014">
    <property type="protein sequence ID" value="MFM9330687.1"/>
    <property type="molecule type" value="Genomic_DNA"/>
</dbReference>
<gene>
    <name evidence="1" type="ORF">ACI1P1_20560</name>
</gene>
<evidence type="ECO:0000313" key="1">
    <source>
        <dbReference type="EMBL" id="MFM9330687.1"/>
    </source>
</evidence>
<reference evidence="1" key="1">
    <citation type="submission" date="2024-12" db="EMBL/GenBank/DDBJ databases">
        <authorList>
            <person name="Wu N."/>
        </authorList>
    </citation>
    <scope>NUCLEOTIDE SEQUENCE</scope>
    <source>
        <strain evidence="1">P15</strain>
    </source>
</reference>
<evidence type="ECO:0000313" key="2">
    <source>
        <dbReference type="Proteomes" id="UP001631969"/>
    </source>
</evidence>
<dbReference type="Proteomes" id="UP001631969">
    <property type="component" value="Unassembled WGS sequence"/>
</dbReference>
<proteinExistence type="predicted"/>
<keyword evidence="2" id="KW-1185">Reference proteome</keyword>
<protein>
    <submittedName>
        <fullName evidence="1">Uncharacterized protein</fullName>
    </submittedName>
</protein>
<comment type="caution">
    <text evidence="1">The sequence shown here is derived from an EMBL/GenBank/DDBJ whole genome shotgun (WGS) entry which is preliminary data.</text>
</comment>
<accession>A0ACC7P8K9</accession>
<organism evidence="1 2">
    <name type="scientific">Paenibacillus mesotrionivorans</name>
    <dbReference type="NCBI Taxonomy" id="3160968"/>
    <lineage>
        <taxon>Bacteria</taxon>
        <taxon>Bacillati</taxon>
        <taxon>Bacillota</taxon>
        <taxon>Bacilli</taxon>
        <taxon>Bacillales</taxon>
        <taxon>Paenibacillaceae</taxon>
        <taxon>Paenibacillus</taxon>
    </lineage>
</organism>
<name>A0ACC7P8K9_9BACL</name>
<sequence>MKRFTKTKRISSLMIALMVASGPMTASYIYADGVTAAGGIEQSATQGDIPLIDTVKMNATQSVALSDISIYPDGKNNRVTFTLTFFNNGYTDMEFINYWVRLQSTGGQSYSVNLLSNDKDKNKVPALSTESFSFYANIGKDVSLADLRFNLIQWDFSVAGYERALGNLQVPEDFTLETKAGQSRTVWLNQIKTVSRAENMRVTKREKANQISLKFFLKNNDIQPLVLPELQFKLKTSNGLLYPLKATVLTKDALIQPLEEKEGALTGTVPSEVSLDGAQLVITKSEAINNSTVTTALAYYELLEKKAEPQNETEEQLFMTDKGTYGAVVNQFYRIPWEDKDIAVIDVTVTNRSNDSLPVPELASYLMIDDSVRVDSQNVRMDKMIALKPGQSMNLQVMGKIPYTYDIDQLKVILQEINKEGEKLSSTDISELAVNTAKTDSPTVAVGDSYTTNSNLMDQVAYTINDVQRYSSENESIYVTQVEVKNLEKRQLALSSLVGYFKMADGVTVAATNVTSKGKVPPNGKANLYFYTVVPESYKLEGSSLIMGRAVAEGKLVEGETKADAYVNAVTFGLPTVTNSPQKNLSKIKVGSYALSMNKLKTTIDYKEEQVNFGFNYQLTKDLLQATDPVTHKIEIELVDPAGGIKMSKMYDLEKGGTALSLGSQNTKISEVQDNLLTNIYKLRKYTINVYDIMQVEGGENNFKRLLASQEFNWYEDYE</sequence>